<dbReference type="Pfam" id="PF17808">
    <property type="entry name" value="fn3_PAP"/>
    <property type="match status" value="1"/>
</dbReference>
<organism evidence="2">
    <name type="scientific">Triticum aestivum</name>
    <name type="common">Wheat</name>
    <dbReference type="NCBI Taxonomy" id="4565"/>
    <lineage>
        <taxon>Eukaryota</taxon>
        <taxon>Viridiplantae</taxon>
        <taxon>Streptophyta</taxon>
        <taxon>Embryophyta</taxon>
        <taxon>Tracheophyta</taxon>
        <taxon>Spermatophyta</taxon>
        <taxon>Magnoliopsida</taxon>
        <taxon>Liliopsida</taxon>
        <taxon>Poales</taxon>
        <taxon>Poaceae</taxon>
        <taxon>BOP clade</taxon>
        <taxon>Pooideae</taxon>
        <taxon>Triticodae</taxon>
        <taxon>Triticeae</taxon>
        <taxon>Triticinae</taxon>
        <taxon>Triticum</taxon>
    </lineage>
</organism>
<dbReference type="Gramene" id="TraesJAG1B03G00371700.1">
    <property type="protein sequence ID" value="TraesJAG1B03G00371700.1"/>
    <property type="gene ID" value="TraesJAG1B03G00371700"/>
</dbReference>
<evidence type="ECO:0000313" key="2">
    <source>
        <dbReference type="EnsemblPlants" id="TraesCS1B02G391300.1"/>
    </source>
</evidence>
<dbReference type="Gramene" id="TraesNOR1B03G00375990.1">
    <property type="protein sequence ID" value="TraesNOR1B03G00375990.1"/>
    <property type="gene ID" value="TraesNOR1B03G00375990"/>
</dbReference>
<feature type="domain" description="Purple acid phosphatase Fn3-like" evidence="1">
    <location>
        <begin position="38"/>
        <end position="94"/>
    </location>
</feature>
<dbReference type="RefSeq" id="XP_044418478.1">
    <property type="nucleotide sequence ID" value="XM_044562543.1"/>
</dbReference>
<dbReference type="AlphaFoldDB" id="A0A3B5Z3F0"/>
<evidence type="ECO:0000313" key="3">
    <source>
        <dbReference type="Proteomes" id="UP000019116"/>
    </source>
</evidence>
<dbReference type="Gramene" id="TraesARI1B03G00375720.1">
    <property type="protein sequence ID" value="TraesARI1B03G00375720.1"/>
    <property type="gene ID" value="TraesARI1B03G00375720"/>
</dbReference>
<dbReference type="InterPro" id="IPR040974">
    <property type="entry name" value="Fn3_PAP"/>
</dbReference>
<dbReference type="Gramene" id="TraesJUL1B03G00372580.1">
    <property type="protein sequence ID" value="TraesJUL1B03G00372580.1"/>
    <property type="gene ID" value="TraesJUL1B03G00372580"/>
</dbReference>
<dbReference type="PANTHER" id="PTHR45778:SF16">
    <property type="entry name" value="INACTIVE PURPLE ACID PHOSPHATASE 1-RELATED"/>
    <property type="match status" value="1"/>
</dbReference>
<dbReference type="Gramene" id="TraesMAC1B03G00373050.1">
    <property type="protein sequence ID" value="TraesMAC1B03G00373050.1"/>
    <property type="gene ID" value="TraesMAC1B03G00373050"/>
</dbReference>
<dbReference type="Gramene" id="TraesLAC1B03G00375540.1">
    <property type="protein sequence ID" value="TraesLAC1B03G00375540.1"/>
    <property type="gene ID" value="TraesLAC1B03G00375540"/>
</dbReference>
<dbReference type="PANTHER" id="PTHR45778">
    <property type="entry name" value="PURPLE ACID PHOSPHATASE-RELATED"/>
    <property type="match status" value="1"/>
</dbReference>
<keyword evidence="3" id="KW-1185">Reference proteome</keyword>
<gene>
    <name evidence="2" type="primary">LOC123143602</name>
</gene>
<reference evidence="2" key="2">
    <citation type="submission" date="2018-10" db="UniProtKB">
        <authorList>
            <consortium name="EnsemblPlants"/>
        </authorList>
    </citation>
    <scope>IDENTIFICATION</scope>
</reference>
<dbReference type="EnsemblPlants" id="TraesCS1B02G391300.1">
    <property type="protein sequence ID" value="TraesCS1B02G391300.1"/>
    <property type="gene ID" value="TraesCS1B02G391300"/>
</dbReference>
<dbReference type="Gramene" id="TraesCS1B03G1059800.1">
    <property type="protein sequence ID" value="TraesCS1B03G1059800.1.CDS"/>
    <property type="gene ID" value="TraesCS1B03G1059800"/>
</dbReference>
<dbReference type="OrthoDB" id="45007at2759"/>
<name>A0A3B5Z3F0_WHEAT</name>
<protein>
    <recommendedName>
        <fullName evidence="1">Purple acid phosphatase Fn3-like domain-containing protein</fullName>
    </recommendedName>
</protein>
<dbReference type="Gramene" id="TraesSTA1B03G00371020.1">
    <property type="protein sequence ID" value="TraesSTA1B03G00371020.1"/>
    <property type="gene ID" value="TraesSTA1B03G00371020"/>
</dbReference>
<evidence type="ECO:0000259" key="1">
    <source>
        <dbReference type="Pfam" id="PF17808"/>
    </source>
</evidence>
<dbReference type="Gramene" id="TraesLDM1B03G00372340.1">
    <property type="protein sequence ID" value="TraesLDM1B03G00372340.1"/>
    <property type="gene ID" value="TraesLDM1B03G00372340"/>
</dbReference>
<dbReference type="PaxDb" id="4565-Traes_1BL_F09BA4B6F.2"/>
<dbReference type="RefSeq" id="XP_044418480.1">
    <property type="nucleotide sequence ID" value="XM_044562545.1"/>
</dbReference>
<dbReference type="Gramene" id="TraesCS1B02G391300.1">
    <property type="protein sequence ID" value="TraesCS1B02G391300.1"/>
    <property type="gene ID" value="TraesCS1B02G391300"/>
</dbReference>
<dbReference type="STRING" id="4565.A0A3B5Z3F0"/>
<proteinExistence type="predicted"/>
<dbReference type="GeneID" id="123143602"/>
<accession>A0A3B5Z3F0</accession>
<reference evidence="2" key="1">
    <citation type="submission" date="2018-08" db="EMBL/GenBank/DDBJ databases">
        <authorList>
            <person name="Rossello M."/>
        </authorList>
    </citation>
    <scope>NUCLEOTIDE SEQUENCE [LARGE SCALE GENOMIC DNA]</scope>
    <source>
        <strain evidence="2">cv. Chinese Spring</strain>
    </source>
</reference>
<sequence>MPSGEELIEDPRFSTDSRRSEVLEEKLLLGMPWKSASDSICPSENQWVEAPLLCTTPIKFQYANYTTADYAKTGKGSLRLQIINQTSDIIRTIFWRPLKLTWTSGYSTKEAAPFVEWGIQGQIQILSPARHPHVQSRHYVWC</sequence>
<dbReference type="Proteomes" id="UP000019116">
    <property type="component" value="Chromosome 1B"/>
</dbReference>